<dbReference type="Proteomes" id="UP001212821">
    <property type="component" value="Chromosome"/>
</dbReference>
<dbReference type="Pfam" id="PF00722">
    <property type="entry name" value="Glyco_hydro_16"/>
    <property type="match status" value="1"/>
</dbReference>
<dbReference type="GO" id="GO:0016787">
    <property type="term" value="F:hydrolase activity"/>
    <property type="evidence" value="ECO:0007669"/>
    <property type="project" value="UniProtKB-KW"/>
</dbReference>
<dbReference type="InterPro" id="IPR006311">
    <property type="entry name" value="TAT_signal"/>
</dbReference>
<feature type="compositionally biased region" description="Polar residues" evidence="1">
    <location>
        <begin position="208"/>
        <end position="217"/>
    </location>
</feature>
<feature type="chain" id="PRO_5045740566" evidence="2">
    <location>
        <begin position="26"/>
        <end position="328"/>
    </location>
</feature>
<organism evidence="4 5">
    <name type="scientific">Kitasatospora cathayae</name>
    <dbReference type="NCBI Taxonomy" id="3004092"/>
    <lineage>
        <taxon>Bacteria</taxon>
        <taxon>Bacillati</taxon>
        <taxon>Actinomycetota</taxon>
        <taxon>Actinomycetes</taxon>
        <taxon>Kitasatosporales</taxon>
        <taxon>Streptomycetaceae</taxon>
        <taxon>Kitasatospora</taxon>
    </lineage>
</organism>
<dbReference type="PROSITE" id="PS51257">
    <property type="entry name" value="PROKAR_LIPOPROTEIN"/>
    <property type="match status" value="1"/>
</dbReference>
<dbReference type="PROSITE" id="PS51318">
    <property type="entry name" value="TAT"/>
    <property type="match status" value="1"/>
</dbReference>
<dbReference type="Gene3D" id="2.60.120.200">
    <property type="match status" value="1"/>
</dbReference>
<protein>
    <submittedName>
        <fullName evidence="4">Glycoside hydrolase family 16 protein</fullName>
    </submittedName>
</protein>
<keyword evidence="4" id="KW-0378">Hydrolase</keyword>
<feature type="domain" description="GH16" evidence="3">
    <location>
        <begin position="120"/>
        <end position="294"/>
    </location>
</feature>
<sequence length="328" mass="34939">MSRSHPARRHRRAVLGLAAPLAVLAATTTACSSTDAPAAGNAKGETAAAATGRQNTATPSAPAGPPGVLFDGFRYTGPEDPNLTAHGWEVRTDGGGPGVKDTWTKSGVSFPSGGDAQGGQAMQLQLTTDGTSKNTKQVEMGRSEGEFLNGTVAARVWFSDKPATGHNGDHINECFYTISPSHTSTKYSELDYEYMPNGGWGSAGPRLDTTSWRSSTPGDRDTTGTKKSLTGWHTLMITADNKAVTYSVDGKAVFTSDSRSYPREKLSIRFSSWLIDLPTTVTGPRTWDMKVNWVYYQADKNVPQAEVEKAVAGFYSAGTPFLNTVGKS</sequence>
<evidence type="ECO:0000313" key="4">
    <source>
        <dbReference type="EMBL" id="WBP86126.1"/>
    </source>
</evidence>
<dbReference type="InterPro" id="IPR013320">
    <property type="entry name" value="ConA-like_dom_sf"/>
</dbReference>
<reference evidence="5" key="1">
    <citation type="submission" date="2022-12" db="EMBL/GenBank/DDBJ databases">
        <authorList>
            <person name="Mo P."/>
        </authorList>
    </citation>
    <scope>NUCLEOTIDE SEQUENCE [LARGE SCALE GENOMIC DNA]</scope>
    <source>
        <strain evidence="5">HUAS 3-15</strain>
    </source>
</reference>
<feature type="signal peptide" evidence="2">
    <location>
        <begin position="1"/>
        <end position="25"/>
    </location>
</feature>
<dbReference type="EMBL" id="CP115450">
    <property type="protein sequence ID" value="WBP86126.1"/>
    <property type="molecule type" value="Genomic_DNA"/>
</dbReference>
<feature type="compositionally biased region" description="Low complexity" evidence="1">
    <location>
        <begin position="33"/>
        <end position="61"/>
    </location>
</feature>
<name>A0ABY7Q0H8_9ACTN</name>
<gene>
    <name evidence="4" type="ORF">O1G21_09925</name>
</gene>
<evidence type="ECO:0000313" key="5">
    <source>
        <dbReference type="Proteomes" id="UP001212821"/>
    </source>
</evidence>
<dbReference type="RefSeq" id="WP_270142568.1">
    <property type="nucleotide sequence ID" value="NZ_CP115450.1"/>
</dbReference>
<keyword evidence="2" id="KW-0732">Signal</keyword>
<feature type="region of interest" description="Disordered" evidence="1">
    <location>
        <begin position="203"/>
        <end position="226"/>
    </location>
</feature>
<keyword evidence="5" id="KW-1185">Reference proteome</keyword>
<evidence type="ECO:0000259" key="3">
    <source>
        <dbReference type="Pfam" id="PF00722"/>
    </source>
</evidence>
<dbReference type="CDD" id="cd00413">
    <property type="entry name" value="Glyco_hydrolase_16"/>
    <property type="match status" value="1"/>
</dbReference>
<dbReference type="InterPro" id="IPR000757">
    <property type="entry name" value="Beta-glucanase-like"/>
</dbReference>
<feature type="region of interest" description="Disordered" evidence="1">
    <location>
        <begin position="33"/>
        <end position="102"/>
    </location>
</feature>
<evidence type="ECO:0000256" key="1">
    <source>
        <dbReference type="SAM" id="MobiDB-lite"/>
    </source>
</evidence>
<evidence type="ECO:0000256" key="2">
    <source>
        <dbReference type="SAM" id="SignalP"/>
    </source>
</evidence>
<accession>A0ABY7Q0H8</accession>
<proteinExistence type="predicted"/>
<dbReference type="SUPFAM" id="SSF49899">
    <property type="entry name" value="Concanavalin A-like lectins/glucanases"/>
    <property type="match status" value="1"/>
</dbReference>